<dbReference type="KEGG" id="lvi:G7068_08995"/>
<evidence type="ECO:0008006" key="4">
    <source>
        <dbReference type="Google" id="ProtNLM"/>
    </source>
</evidence>
<accession>A0A6G7XFV2</accession>
<name>A0A6G7XFV2_9MICO</name>
<keyword evidence="3" id="KW-1185">Reference proteome</keyword>
<evidence type="ECO:0000313" key="2">
    <source>
        <dbReference type="EMBL" id="QIK63319.1"/>
    </source>
</evidence>
<dbReference type="Proteomes" id="UP000502677">
    <property type="component" value="Chromosome"/>
</dbReference>
<feature type="region of interest" description="Disordered" evidence="1">
    <location>
        <begin position="333"/>
        <end position="372"/>
    </location>
</feature>
<gene>
    <name evidence="2" type="ORF">G7068_08995</name>
</gene>
<evidence type="ECO:0000313" key="3">
    <source>
        <dbReference type="Proteomes" id="UP000502677"/>
    </source>
</evidence>
<sequence>MNGSGTLALITSTKGIIASGVIGLTAAAAATAISIAPVLTPPSHTQSAPQQDSSTAISDDLSSDLDLVSQGEAGPQKTVYTNEDSHWITPADEVTPPQETESVPAPGMVAPEFSFKPGSVLDPNVPALSGESLPFATITVVLSSDTASHGVFSTQASEVGAWEIALPNTPGGAYTAWAYQELNNKRSDARSTEFKFEGVPGTAPIVIVADTENGKYSPTVSGTGDPGAIVYVKLNGVKNEATVSQQGTWAVTTTNGGLVGTNKLLAVQFNPKTLVFSQQSHESEFELQPPSAQVSGTAAAFQVSVVSEVGSAIDLKSLDGKFSHRIRESLGNDDVSLRRTGSGSSSGPAPSVKARYVSNDGSRTGPWSVPGL</sequence>
<protein>
    <recommendedName>
        <fullName evidence="4">Bacterial Ig domain-containing protein</fullName>
    </recommendedName>
</protein>
<dbReference type="GO" id="GO:0005975">
    <property type="term" value="P:carbohydrate metabolic process"/>
    <property type="evidence" value="ECO:0007669"/>
    <property type="project" value="UniProtKB-ARBA"/>
</dbReference>
<feature type="region of interest" description="Disordered" evidence="1">
    <location>
        <begin position="67"/>
        <end position="102"/>
    </location>
</feature>
<proteinExistence type="predicted"/>
<reference evidence="2 3" key="1">
    <citation type="submission" date="2020-03" db="EMBL/GenBank/DDBJ databases">
        <title>Leucobacter sp. nov., isolated from beetles.</title>
        <authorList>
            <person name="Hyun D.-W."/>
            <person name="Bae J.-W."/>
        </authorList>
    </citation>
    <scope>NUCLEOTIDE SEQUENCE [LARGE SCALE GENOMIC DNA]</scope>
    <source>
        <strain evidence="2 3">HDW9C</strain>
    </source>
</reference>
<dbReference type="EMBL" id="CP049863">
    <property type="protein sequence ID" value="QIK63319.1"/>
    <property type="molecule type" value="Genomic_DNA"/>
</dbReference>
<dbReference type="Gene3D" id="2.60.40.10">
    <property type="entry name" value="Immunoglobulins"/>
    <property type="match status" value="1"/>
</dbReference>
<dbReference type="InterPro" id="IPR013783">
    <property type="entry name" value="Ig-like_fold"/>
</dbReference>
<organism evidence="2 3">
    <name type="scientific">Leucobacter viscericola</name>
    <dbReference type="NCBI Taxonomy" id="2714935"/>
    <lineage>
        <taxon>Bacteria</taxon>
        <taxon>Bacillati</taxon>
        <taxon>Actinomycetota</taxon>
        <taxon>Actinomycetes</taxon>
        <taxon>Micrococcales</taxon>
        <taxon>Microbacteriaceae</taxon>
        <taxon>Leucobacter</taxon>
    </lineage>
</organism>
<evidence type="ECO:0000256" key="1">
    <source>
        <dbReference type="SAM" id="MobiDB-lite"/>
    </source>
</evidence>
<dbReference type="AlphaFoldDB" id="A0A6G7XFV2"/>
<dbReference type="RefSeq" id="WP_166291290.1">
    <property type="nucleotide sequence ID" value="NZ_CP049863.1"/>
</dbReference>